<dbReference type="PANTHER" id="PTHR44154">
    <property type="entry name" value="QUINONE OXIDOREDUCTASE"/>
    <property type="match status" value="1"/>
</dbReference>
<name>A0A084SX02_9BACT</name>
<dbReference type="AlphaFoldDB" id="A0A084SX02"/>
<dbReference type="InterPro" id="IPR011032">
    <property type="entry name" value="GroES-like_sf"/>
</dbReference>
<evidence type="ECO:0000256" key="2">
    <source>
        <dbReference type="ARBA" id="ARBA00011881"/>
    </source>
</evidence>
<dbReference type="InterPro" id="IPR036291">
    <property type="entry name" value="NAD(P)-bd_dom_sf"/>
</dbReference>
<keyword evidence="6" id="KW-0007">Acetylation</keyword>
<dbReference type="Pfam" id="PF00107">
    <property type="entry name" value="ADH_zinc_N"/>
    <property type="match status" value="1"/>
</dbReference>
<dbReference type="InterPro" id="IPR051603">
    <property type="entry name" value="Zinc-ADH_QOR/CCCR"/>
</dbReference>
<evidence type="ECO:0000256" key="4">
    <source>
        <dbReference type="ARBA" id="ARBA00022857"/>
    </source>
</evidence>
<dbReference type="InterPro" id="IPR002364">
    <property type="entry name" value="Quin_OxRdtase/zeta-crystal_CS"/>
</dbReference>
<reference evidence="8 9" key="1">
    <citation type="submission" date="2014-07" db="EMBL/GenBank/DDBJ databases">
        <title>Draft Genome Sequence of Gephyronic Acid Producer, Cystobacter violaceus Strain Cb vi76.</title>
        <authorList>
            <person name="Stevens D.C."/>
            <person name="Young J."/>
            <person name="Carmichael R."/>
            <person name="Tan J."/>
            <person name="Taylor R.E."/>
        </authorList>
    </citation>
    <scope>NUCLEOTIDE SEQUENCE [LARGE SCALE GENOMIC DNA]</scope>
    <source>
        <strain evidence="8 9">Cb vi76</strain>
    </source>
</reference>
<proteinExistence type="predicted"/>
<gene>
    <name evidence="8" type="ORF">Q664_11920</name>
</gene>
<dbReference type="Pfam" id="PF08240">
    <property type="entry name" value="ADH_N"/>
    <property type="match status" value="1"/>
</dbReference>
<comment type="caution">
    <text evidence="8">The sequence shown here is derived from an EMBL/GenBank/DDBJ whole genome shotgun (WGS) entry which is preliminary data.</text>
</comment>
<accession>A0A084SX02</accession>
<evidence type="ECO:0000313" key="9">
    <source>
        <dbReference type="Proteomes" id="UP000028547"/>
    </source>
</evidence>
<dbReference type="PROSITE" id="PS01162">
    <property type="entry name" value="QOR_ZETA_CRYSTAL"/>
    <property type="match status" value="1"/>
</dbReference>
<comment type="subcellular location">
    <subcellularLocation>
        <location evidence="1">Cytoplasm</location>
    </subcellularLocation>
</comment>
<dbReference type="InterPro" id="IPR020843">
    <property type="entry name" value="ER"/>
</dbReference>
<evidence type="ECO:0000256" key="6">
    <source>
        <dbReference type="ARBA" id="ARBA00022990"/>
    </source>
</evidence>
<dbReference type="InterPro" id="IPR013149">
    <property type="entry name" value="ADH-like_C"/>
</dbReference>
<keyword evidence="5" id="KW-0694">RNA-binding</keyword>
<evidence type="ECO:0000259" key="7">
    <source>
        <dbReference type="SMART" id="SM00829"/>
    </source>
</evidence>
<dbReference type="SMART" id="SM00829">
    <property type="entry name" value="PKS_ER"/>
    <property type="match status" value="1"/>
</dbReference>
<dbReference type="CDD" id="cd05289">
    <property type="entry name" value="MDR_like_2"/>
    <property type="match status" value="1"/>
</dbReference>
<dbReference type="GO" id="GO:0003723">
    <property type="term" value="F:RNA binding"/>
    <property type="evidence" value="ECO:0007669"/>
    <property type="project" value="UniProtKB-KW"/>
</dbReference>
<dbReference type="GO" id="GO:0005737">
    <property type="term" value="C:cytoplasm"/>
    <property type="evidence" value="ECO:0007669"/>
    <property type="project" value="UniProtKB-SubCell"/>
</dbReference>
<evidence type="ECO:0000256" key="3">
    <source>
        <dbReference type="ARBA" id="ARBA00022490"/>
    </source>
</evidence>
<protein>
    <submittedName>
        <fullName evidence="8">Zinc-binding dehydrogenase</fullName>
    </submittedName>
</protein>
<comment type="subunit">
    <text evidence="2">Homotetramer.</text>
</comment>
<dbReference type="Gene3D" id="3.40.50.720">
    <property type="entry name" value="NAD(P)-binding Rossmann-like Domain"/>
    <property type="match status" value="1"/>
</dbReference>
<sequence>MAPSIPEKMKAAALDRFGGPEVLGIKTVPVPTCGDDEILIRVEVAGVAVWDALEREGEMAEMMQGEPHFPYVPGTDGAGEVVSVGKNVRRFKVGDRVYAAAFLSPKGGFYAEFVVAKEKHAARIPKGMKVEQAAALAADGLTGLQGLEEHLRLQKGQRLLIFGASGGVGHIALQLARRLGARVLAVASGEDGVELARRLGAEAVVEGHHGDVEKACRDFAPEGLDAALVLACNDRCLSALKHVRQGGRIAHPNGVEPVPRGPEGVELIAYDGVPNQKTLERLNELIEAGPFHLEIGHVYAMEEAARAQKEVLQHHLGKLTLRIH</sequence>
<dbReference type="PANTHER" id="PTHR44154:SF1">
    <property type="entry name" value="QUINONE OXIDOREDUCTASE"/>
    <property type="match status" value="1"/>
</dbReference>
<evidence type="ECO:0000256" key="5">
    <source>
        <dbReference type="ARBA" id="ARBA00022884"/>
    </source>
</evidence>
<dbReference type="GO" id="GO:0008270">
    <property type="term" value="F:zinc ion binding"/>
    <property type="evidence" value="ECO:0007669"/>
    <property type="project" value="InterPro"/>
</dbReference>
<organism evidence="8 9">
    <name type="scientific">Archangium violaceum Cb vi76</name>
    <dbReference type="NCBI Taxonomy" id="1406225"/>
    <lineage>
        <taxon>Bacteria</taxon>
        <taxon>Pseudomonadati</taxon>
        <taxon>Myxococcota</taxon>
        <taxon>Myxococcia</taxon>
        <taxon>Myxococcales</taxon>
        <taxon>Cystobacterineae</taxon>
        <taxon>Archangiaceae</taxon>
        <taxon>Archangium</taxon>
    </lineage>
</organism>
<dbReference type="GO" id="GO:0016491">
    <property type="term" value="F:oxidoreductase activity"/>
    <property type="evidence" value="ECO:0007669"/>
    <property type="project" value="InterPro"/>
</dbReference>
<keyword evidence="4" id="KW-0521">NADP</keyword>
<dbReference type="SUPFAM" id="SSF51735">
    <property type="entry name" value="NAD(P)-binding Rossmann-fold domains"/>
    <property type="match status" value="1"/>
</dbReference>
<dbReference type="SUPFAM" id="SSF50129">
    <property type="entry name" value="GroES-like"/>
    <property type="match status" value="1"/>
</dbReference>
<dbReference type="EMBL" id="JPMI01000075">
    <property type="protein sequence ID" value="KFA92987.1"/>
    <property type="molecule type" value="Genomic_DNA"/>
</dbReference>
<evidence type="ECO:0000313" key="8">
    <source>
        <dbReference type="EMBL" id="KFA92987.1"/>
    </source>
</evidence>
<dbReference type="Proteomes" id="UP000028547">
    <property type="component" value="Unassembled WGS sequence"/>
</dbReference>
<feature type="domain" description="Enoyl reductase (ER)" evidence="7">
    <location>
        <begin position="18"/>
        <end position="321"/>
    </location>
</feature>
<dbReference type="Gene3D" id="3.90.180.10">
    <property type="entry name" value="Medium-chain alcohol dehydrogenases, catalytic domain"/>
    <property type="match status" value="1"/>
</dbReference>
<dbReference type="InterPro" id="IPR013154">
    <property type="entry name" value="ADH-like_N"/>
</dbReference>
<keyword evidence="3" id="KW-0963">Cytoplasm</keyword>
<dbReference type="RefSeq" id="WP_200883690.1">
    <property type="nucleotide sequence ID" value="NZ_JPMI01000075.1"/>
</dbReference>
<evidence type="ECO:0000256" key="1">
    <source>
        <dbReference type="ARBA" id="ARBA00004496"/>
    </source>
</evidence>